<accession>A0A4Y3INZ3</accession>
<organism evidence="1 2">
    <name type="scientific">Vibrio comitans NBRC 102076</name>
    <dbReference type="NCBI Taxonomy" id="1219078"/>
    <lineage>
        <taxon>Bacteria</taxon>
        <taxon>Pseudomonadati</taxon>
        <taxon>Pseudomonadota</taxon>
        <taxon>Gammaproteobacteria</taxon>
        <taxon>Vibrionales</taxon>
        <taxon>Vibrionaceae</taxon>
        <taxon>Vibrio</taxon>
    </lineage>
</organism>
<sequence length="62" mass="6947">MDMDKIATGMWVDSSEGPGRVLAVDKRDEMVLVEGLHEEQWAVPASTVNQDPQLHPGCDKYY</sequence>
<protein>
    <submittedName>
        <fullName evidence="1">Uncharacterized protein</fullName>
    </submittedName>
</protein>
<evidence type="ECO:0000313" key="1">
    <source>
        <dbReference type="EMBL" id="GEA60440.1"/>
    </source>
</evidence>
<reference evidence="1 2" key="1">
    <citation type="submission" date="2019-06" db="EMBL/GenBank/DDBJ databases">
        <title>Whole genome shotgun sequence of Vibrio comitans NBRC 102076.</title>
        <authorList>
            <person name="Hosoyama A."/>
            <person name="Uohara A."/>
            <person name="Ohji S."/>
            <person name="Ichikawa N."/>
        </authorList>
    </citation>
    <scope>NUCLEOTIDE SEQUENCE [LARGE SCALE GENOMIC DNA]</scope>
    <source>
        <strain evidence="1 2">NBRC 102076</strain>
    </source>
</reference>
<evidence type="ECO:0000313" key="2">
    <source>
        <dbReference type="Proteomes" id="UP000318242"/>
    </source>
</evidence>
<dbReference type="OrthoDB" id="5817318at2"/>
<dbReference type="RefSeq" id="WP_141270874.1">
    <property type="nucleotide sequence ID" value="NZ_BJLH01000006.1"/>
</dbReference>
<keyword evidence="2" id="KW-1185">Reference proteome</keyword>
<name>A0A4Y3INZ3_9VIBR</name>
<proteinExistence type="predicted"/>
<gene>
    <name evidence="1" type="ORF">VCO01S_16330</name>
</gene>
<comment type="caution">
    <text evidence="1">The sequence shown here is derived from an EMBL/GenBank/DDBJ whole genome shotgun (WGS) entry which is preliminary data.</text>
</comment>
<dbReference type="Proteomes" id="UP000318242">
    <property type="component" value="Unassembled WGS sequence"/>
</dbReference>
<dbReference type="AlphaFoldDB" id="A0A4Y3INZ3"/>
<dbReference type="EMBL" id="BJLH01000006">
    <property type="protein sequence ID" value="GEA60440.1"/>
    <property type="molecule type" value="Genomic_DNA"/>
</dbReference>